<dbReference type="InterPro" id="IPR005225">
    <property type="entry name" value="Small_GTP-bd"/>
</dbReference>
<evidence type="ECO:0000313" key="8">
    <source>
        <dbReference type="Proteomes" id="UP000319801"/>
    </source>
</evidence>
<comment type="similarity">
    <text evidence="1">Belongs to the TRAFAC class translation factor GTPase superfamily. Classic translation factor GTPase family. LepA subfamily.</text>
</comment>
<reference evidence="7 8" key="1">
    <citation type="journal article" date="2019" name="Genome Biol. Evol.">
        <title>Whole-Genome Sequencing of the Giant Devil Catfish, Bagarius yarrelli.</title>
        <authorList>
            <person name="Jiang W."/>
            <person name="Lv Y."/>
            <person name="Cheng L."/>
            <person name="Yang K."/>
            <person name="Chao B."/>
            <person name="Wang X."/>
            <person name="Li Y."/>
            <person name="Pan X."/>
            <person name="You X."/>
            <person name="Zhang Y."/>
            <person name="Yang J."/>
            <person name="Li J."/>
            <person name="Zhang X."/>
            <person name="Liu S."/>
            <person name="Sun C."/>
            <person name="Yang J."/>
            <person name="Shi Q."/>
        </authorList>
    </citation>
    <scope>NUCLEOTIDE SEQUENCE [LARGE SCALE GENOMIC DNA]</scope>
    <source>
        <strain evidence="7">JWS20170419001</strain>
        <tissue evidence="7">Muscle</tissue>
    </source>
</reference>
<dbReference type="GO" id="GO:0045727">
    <property type="term" value="P:positive regulation of translation"/>
    <property type="evidence" value="ECO:0007669"/>
    <property type="project" value="TreeGrafter"/>
</dbReference>
<evidence type="ECO:0000256" key="2">
    <source>
        <dbReference type="ARBA" id="ARBA00022741"/>
    </source>
</evidence>
<dbReference type="Pfam" id="PF03144">
    <property type="entry name" value="GTP_EFTU_D2"/>
    <property type="match status" value="1"/>
</dbReference>
<dbReference type="Proteomes" id="UP000319801">
    <property type="component" value="Unassembled WGS sequence"/>
</dbReference>
<dbReference type="Gene3D" id="2.40.30.10">
    <property type="entry name" value="Translation factors"/>
    <property type="match status" value="1"/>
</dbReference>
<name>A0A556VAW6_BAGYA</name>
<dbReference type="InterPro" id="IPR004161">
    <property type="entry name" value="EFTu-like_2"/>
</dbReference>
<protein>
    <submittedName>
        <fullName evidence="7">Translation factor GUF1, mitochondrial</fullName>
    </submittedName>
</protein>
<dbReference type="InterPro" id="IPR035647">
    <property type="entry name" value="EFG_III/V"/>
</dbReference>
<organism evidence="7 8">
    <name type="scientific">Bagarius yarrelli</name>
    <name type="common">Goonch</name>
    <name type="synonym">Bagrus yarrelli</name>
    <dbReference type="NCBI Taxonomy" id="175774"/>
    <lineage>
        <taxon>Eukaryota</taxon>
        <taxon>Metazoa</taxon>
        <taxon>Chordata</taxon>
        <taxon>Craniata</taxon>
        <taxon>Vertebrata</taxon>
        <taxon>Euteleostomi</taxon>
        <taxon>Actinopterygii</taxon>
        <taxon>Neopterygii</taxon>
        <taxon>Teleostei</taxon>
        <taxon>Ostariophysi</taxon>
        <taxon>Siluriformes</taxon>
        <taxon>Sisoridae</taxon>
        <taxon>Sisorinae</taxon>
        <taxon>Bagarius</taxon>
    </lineage>
</organism>
<dbReference type="InterPro" id="IPR027417">
    <property type="entry name" value="P-loop_NTPase"/>
</dbReference>
<dbReference type="InterPro" id="IPR006297">
    <property type="entry name" value="EF-4"/>
</dbReference>
<dbReference type="PANTHER" id="PTHR43512:SF7">
    <property type="entry name" value="TRANSLATION FACTOR GUF1, MITOCHONDRIAL"/>
    <property type="match status" value="1"/>
</dbReference>
<dbReference type="OrthoDB" id="1074at2759"/>
<dbReference type="SUPFAM" id="SSF52540">
    <property type="entry name" value="P-loop containing nucleoside triphosphate hydrolases"/>
    <property type="match status" value="1"/>
</dbReference>
<keyword evidence="3" id="KW-0378">Hydrolase</keyword>
<dbReference type="CDD" id="cd16260">
    <property type="entry name" value="EF4_III"/>
    <property type="match status" value="1"/>
</dbReference>
<proteinExistence type="inferred from homology"/>
<comment type="caution">
    <text evidence="7">The sequence shown here is derived from an EMBL/GenBank/DDBJ whole genome shotgun (WGS) entry which is preliminary data.</text>
</comment>
<dbReference type="FunFam" id="2.40.30.10:FF:000015">
    <property type="entry name" value="Translation factor GUF1, mitochondrial"/>
    <property type="match status" value="1"/>
</dbReference>
<dbReference type="PANTHER" id="PTHR43512">
    <property type="entry name" value="TRANSLATION FACTOR GUF1-RELATED"/>
    <property type="match status" value="1"/>
</dbReference>
<dbReference type="SUPFAM" id="SSF54980">
    <property type="entry name" value="EF-G C-terminal domain-like"/>
    <property type="match status" value="1"/>
</dbReference>
<dbReference type="InterPro" id="IPR000795">
    <property type="entry name" value="T_Tr_GTP-bd_dom"/>
</dbReference>
<dbReference type="GO" id="GO:0003924">
    <property type="term" value="F:GTPase activity"/>
    <property type="evidence" value="ECO:0007669"/>
    <property type="project" value="InterPro"/>
</dbReference>
<dbReference type="Gene3D" id="3.40.50.300">
    <property type="entry name" value="P-loop containing nucleotide triphosphate hydrolases"/>
    <property type="match status" value="2"/>
</dbReference>
<dbReference type="CDD" id="cd03699">
    <property type="entry name" value="EF4_II"/>
    <property type="match status" value="1"/>
</dbReference>
<feature type="domain" description="Tr-type G" evidence="6">
    <location>
        <begin position="21"/>
        <end position="176"/>
    </location>
</feature>
<evidence type="ECO:0000313" key="7">
    <source>
        <dbReference type="EMBL" id="TTG17224.1"/>
    </source>
</evidence>
<evidence type="ECO:0000259" key="6">
    <source>
        <dbReference type="PROSITE" id="PS51722"/>
    </source>
</evidence>
<dbReference type="Gene3D" id="3.30.70.870">
    <property type="entry name" value="Elongation Factor G (Translational Gtpase), domain 3"/>
    <property type="match status" value="1"/>
</dbReference>
<keyword evidence="4" id="KW-0342">GTP-binding</keyword>
<evidence type="ECO:0000256" key="1">
    <source>
        <dbReference type="ARBA" id="ARBA00005454"/>
    </source>
</evidence>
<gene>
    <name evidence="7" type="ORF">Baya_15138</name>
</gene>
<dbReference type="EMBL" id="VCAZ01000200">
    <property type="protein sequence ID" value="TTG17224.1"/>
    <property type="molecule type" value="Genomic_DNA"/>
</dbReference>
<sequence length="423" mass="47197">MRDFSSSTQKENIDMSQFPVDKIRNFSIIAHIDHGKSTLADRLLEMTGAIAKTERNKQVLDKLQVERERGITVKAQTASLFYKHEEQTYLLNLIDTPGHVDFSYEVSRSISACQGVLLIVDANEIDLKNADPDRVEKQIEKMFDIPSEECIRISAKLGTNVDKVLQEVVKRIPPPTAKLEEPFKGLVFDSTFDHYRGVIANIALFSGQVCKGDKIVSAHLGKTYEVNELGILKPDEQPTERLYAGQVGYVIAGMKEVKDAQIGDTFYLHKQPVEALPGFKPAKSMVFAGIYPTDQSEYPSLRGAVEKLTLNDSSVMVQKDSSLALGAGWRLGFLGLLHMEVFNQRLEQEYNASVIVTAPTVPYKAVLSSPKLIKEYGQEVVTIVNPTQFPEKSCVEEYQEPMVLGTIISPDDYTGKIMNLCQV</sequence>
<dbReference type="PROSITE" id="PS00301">
    <property type="entry name" value="G_TR_1"/>
    <property type="match status" value="1"/>
</dbReference>
<evidence type="ECO:0000256" key="4">
    <source>
        <dbReference type="ARBA" id="ARBA00023134"/>
    </source>
</evidence>
<dbReference type="NCBIfam" id="TIGR00231">
    <property type="entry name" value="small_GTP"/>
    <property type="match status" value="1"/>
</dbReference>
<dbReference type="InterPro" id="IPR009000">
    <property type="entry name" value="Transl_B-barrel_sf"/>
</dbReference>
<dbReference type="Gene3D" id="3.30.70.240">
    <property type="match status" value="1"/>
</dbReference>
<dbReference type="Pfam" id="PF00009">
    <property type="entry name" value="GTP_EFTU"/>
    <property type="match status" value="1"/>
</dbReference>
<dbReference type="PRINTS" id="PR00315">
    <property type="entry name" value="ELONGATNFCT"/>
</dbReference>
<evidence type="ECO:0000256" key="3">
    <source>
        <dbReference type="ARBA" id="ARBA00022801"/>
    </source>
</evidence>
<dbReference type="GO" id="GO:0097177">
    <property type="term" value="F:mitochondrial ribosome binding"/>
    <property type="evidence" value="ECO:0007669"/>
    <property type="project" value="TreeGrafter"/>
</dbReference>
<dbReference type="PROSITE" id="PS51722">
    <property type="entry name" value="G_TR_2"/>
    <property type="match status" value="1"/>
</dbReference>
<keyword evidence="2" id="KW-0547">Nucleotide-binding</keyword>
<keyword evidence="8" id="KW-1185">Reference proteome</keyword>
<keyword evidence="5" id="KW-0472">Membrane</keyword>
<dbReference type="GO" id="GO:0005739">
    <property type="term" value="C:mitochondrion"/>
    <property type="evidence" value="ECO:0007669"/>
    <property type="project" value="TreeGrafter"/>
</dbReference>
<evidence type="ECO:0000256" key="5">
    <source>
        <dbReference type="ARBA" id="ARBA00023136"/>
    </source>
</evidence>
<dbReference type="GO" id="GO:0005525">
    <property type="term" value="F:GTP binding"/>
    <property type="evidence" value="ECO:0007669"/>
    <property type="project" value="UniProtKB-KW"/>
</dbReference>
<dbReference type="AlphaFoldDB" id="A0A556VAW6"/>
<dbReference type="InterPro" id="IPR031157">
    <property type="entry name" value="G_TR_CS"/>
</dbReference>
<accession>A0A556VAW6</accession>
<dbReference type="FunFam" id="3.30.70.870:FF:000004">
    <property type="entry name" value="Translation factor GUF1, mitochondrial"/>
    <property type="match status" value="1"/>
</dbReference>
<dbReference type="SUPFAM" id="SSF50447">
    <property type="entry name" value="Translation proteins"/>
    <property type="match status" value="1"/>
</dbReference>